<keyword evidence="1" id="KW-1133">Transmembrane helix</keyword>
<comment type="caution">
    <text evidence="2">The sequence shown here is derived from an EMBL/GenBank/DDBJ whole genome shotgun (WGS) entry which is preliminary data.</text>
</comment>
<evidence type="ECO:0000313" key="3">
    <source>
        <dbReference type="Proteomes" id="UP000537775"/>
    </source>
</evidence>
<dbReference type="Proteomes" id="UP000537775">
    <property type="component" value="Unassembled WGS sequence"/>
</dbReference>
<organism evidence="2 3">
    <name type="scientific">Microbacterium thalassium</name>
    <dbReference type="NCBI Taxonomy" id="362649"/>
    <lineage>
        <taxon>Bacteria</taxon>
        <taxon>Bacillati</taxon>
        <taxon>Actinomycetota</taxon>
        <taxon>Actinomycetes</taxon>
        <taxon>Micrococcales</taxon>
        <taxon>Microbacteriaceae</taxon>
        <taxon>Microbacterium</taxon>
    </lineage>
</organism>
<dbReference type="EMBL" id="JACHML010000001">
    <property type="protein sequence ID" value="MBB6392966.1"/>
    <property type="molecule type" value="Genomic_DNA"/>
</dbReference>
<feature type="transmembrane region" description="Helical" evidence="1">
    <location>
        <begin position="12"/>
        <end position="34"/>
    </location>
</feature>
<keyword evidence="3" id="KW-1185">Reference proteome</keyword>
<feature type="transmembrane region" description="Helical" evidence="1">
    <location>
        <begin position="91"/>
        <end position="116"/>
    </location>
</feature>
<gene>
    <name evidence="2" type="ORF">HD594_003279</name>
</gene>
<name>A0A7X0FU01_9MICO</name>
<dbReference type="AlphaFoldDB" id="A0A7X0FU01"/>
<protein>
    <submittedName>
        <fullName evidence="2">Uncharacterized protein</fullName>
    </submittedName>
</protein>
<sequence>MTRTRLTTGAMLRSIAVGFGLGELVVVGVAFWLWTDVAPWVAIALLAIAGLIGAVFGYGVAIAPRGQTSPSLAAPESQRTRRRRVRGRPAIDWLSFWVYAGGLLLVGLAGFIILVVRELLPPG</sequence>
<dbReference type="RefSeq" id="WP_184752176.1">
    <property type="nucleotide sequence ID" value="NZ_BAAAJR010000001.1"/>
</dbReference>
<reference evidence="2 3" key="1">
    <citation type="submission" date="2020-08" db="EMBL/GenBank/DDBJ databases">
        <title>Sequencing the genomes of 1000 actinobacteria strains.</title>
        <authorList>
            <person name="Klenk H.-P."/>
        </authorList>
    </citation>
    <scope>NUCLEOTIDE SEQUENCE [LARGE SCALE GENOMIC DNA]</scope>
    <source>
        <strain evidence="2 3">DSM 12511</strain>
    </source>
</reference>
<evidence type="ECO:0000256" key="1">
    <source>
        <dbReference type="SAM" id="Phobius"/>
    </source>
</evidence>
<feature type="transmembrane region" description="Helical" evidence="1">
    <location>
        <begin position="40"/>
        <end position="61"/>
    </location>
</feature>
<accession>A0A7X0FU01</accession>
<evidence type="ECO:0000313" key="2">
    <source>
        <dbReference type="EMBL" id="MBB6392966.1"/>
    </source>
</evidence>
<keyword evidence="1" id="KW-0812">Transmembrane</keyword>
<proteinExistence type="predicted"/>
<keyword evidence="1" id="KW-0472">Membrane</keyword>